<reference evidence="7 8" key="1">
    <citation type="submission" date="2018-07" db="EMBL/GenBank/DDBJ databases">
        <title>Anaerosacharophilus polymeroproducens gen. nov. sp. nov., an anaerobic bacterium isolated from salt field.</title>
        <authorList>
            <person name="Kim W."/>
            <person name="Yang S.-H."/>
            <person name="Oh J."/>
            <person name="Lee J.-H."/>
            <person name="Kwon K.K."/>
        </authorList>
    </citation>
    <scope>NUCLEOTIDE SEQUENCE [LARGE SCALE GENOMIC DNA]</scope>
    <source>
        <strain evidence="7 8">MCWD5</strain>
    </source>
</reference>
<dbReference type="SUPFAM" id="SSF47240">
    <property type="entry name" value="Ferritin-like"/>
    <property type="match status" value="1"/>
</dbReference>
<dbReference type="InterPro" id="IPR048574">
    <property type="entry name" value="RUBY_RBDX"/>
</dbReference>
<accession>A0A371AQY5</accession>
<dbReference type="EMBL" id="QRCT01000050">
    <property type="protein sequence ID" value="RDU21954.1"/>
    <property type="molecule type" value="Genomic_DNA"/>
</dbReference>
<evidence type="ECO:0000256" key="5">
    <source>
        <dbReference type="ARBA" id="ARBA00023004"/>
    </source>
</evidence>
<evidence type="ECO:0000256" key="4">
    <source>
        <dbReference type="ARBA" id="ARBA00022982"/>
    </source>
</evidence>
<dbReference type="GO" id="GO:0016491">
    <property type="term" value="F:oxidoreductase activity"/>
    <property type="evidence" value="ECO:0007669"/>
    <property type="project" value="InterPro"/>
</dbReference>
<evidence type="ECO:0000313" key="7">
    <source>
        <dbReference type="EMBL" id="RDU21954.1"/>
    </source>
</evidence>
<dbReference type="InterPro" id="IPR012347">
    <property type="entry name" value="Ferritin-like"/>
</dbReference>
<evidence type="ECO:0000259" key="6">
    <source>
        <dbReference type="PROSITE" id="PS50905"/>
    </source>
</evidence>
<dbReference type="OrthoDB" id="9799749at2"/>
<dbReference type="PANTHER" id="PTHR43865">
    <property type="entry name" value="RUBRERYTHRIN-RELATED"/>
    <property type="match status" value="1"/>
</dbReference>
<keyword evidence="2" id="KW-0813">Transport</keyword>
<keyword evidence="8" id="KW-1185">Reference proteome</keyword>
<dbReference type="Pfam" id="PF02915">
    <property type="entry name" value="Rubrerythrin"/>
    <property type="match status" value="1"/>
</dbReference>
<dbReference type="Gene3D" id="1.20.1260.10">
    <property type="match status" value="1"/>
</dbReference>
<dbReference type="InterPro" id="IPR009078">
    <property type="entry name" value="Ferritin-like_SF"/>
</dbReference>
<dbReference type="PROSITE" id="PS50905">
    <property type="entry name" value="FERRITIN_LIKE"/>
    <property type="match status" value="1"/>
</dbReference>
<dbReference type="Gene3D" id="2.20.28.10">
    <property type="match status" value="1"/>
</dbReference>
<protein>
    <submittedName>
        <fullName evidence="7">Rubrerythrin family protein</fullName>
    </submittedName>
</protein>
<evidence type="ECO:0000256" key="2">
    <source>
        <dbReference type="ARBA" id="ARBA00022448"/>
    </source>
</evidence>
<dbReference type="InterPro" id="IPR003251">
    <property type="entry name" value="Rr_diiron-bd_dom"/>
</dbReference>
<dbReference type="Proteomes" id="UP000255036">
    <property type="component" value="Unassembled WGS sequence"/>
</dbReference>
<evidence type="ECO:0000256" key="1">
    <source>
        <dbReference type="ARBA" id="ARBA00001965"/>
    </source>
</evidence>
<keyword evidence="4" id="KW-0249">Electron transport</keyword>
<sequence>MDFQQSETYKNLLKAYEAELLTSAKFEINADIAQYETYIEIRNLFMFTANNNRQHARIWLRKMNQGNLPTTVQNLLESTRIETQMASDMYQQFAETARREGFLEIAALFSGVANIDYFHAATFSTIYENIMNEQYFCKPVNVLWICLQCGNILSGECAPLICPVCGFPQGYYKLFQNVY</sequence>
<dbReference type="RefSeq" id="WP_115483117.1">
    <property type="nucleotide sequence ID" value="NZ_QRCT01000050.1"/>
</dbReference>
<dbReference type="AlphaFoldDB" id="A0A371AQY5"/>
<proteinExistence type="predicted"/>
<organism evidence="7 8">
    <name type="scientific">Anaerosacchariphilus polymeriproducens</name>
    <dbReference type="NCBI Taxonomy" id="1812858"/>
    <lineage>
        <taxon>Bacteria</taxon>
        <taxon>Bacillati</taxon>
        <taxon>Bacillota</taxon>
        <taxon>Clostridia</taxon>
        <taxon>Lachnospirales</taxon>
        <taxon>Lachnospiraceae</taxon>
        <taxon>Anaerosacchariphilus</taxon>
    </lineage>
</organism>
<feature type="domain" description="Ferritin-like diiron" evidence="6">
    <location>
        <begin position="2"/>
        <end position="134"/>
    </location>
</feature>
<dbReference type="Pfam" id="PF21349">
    <property type="entry name" value="RUBY_RBDX"/>
    <property type="match status" value="1"/>
</dbReference>
<keyword evidence="3" id="KW-0479">Metal-binding</keyword>
<keyword evidence="5" id="KW-0408">Iron</keyword>
<name>A0A371AQY5_9FIRM</name>
<dbReference type="InterPro" id="IPR009040">
    <property type="entry name" value="Ferritin-like_diiron"/>
</dbReference>
<gene>
    <name evidence="7" type="ORF">DWV06_15575</name>
</gene>
<dbReference type="SUPFAM" id="SSF57802">
    <property type="entry name" value="Rubredoxin-like"/>
    <property type="match status" value="1"/>
</dbReference>
<comment type="cofactor">
    <cofactor evidence="1">
        <name>Fe(3+)</name>
        <dbReference type="ChEBI" id="CHEBI:29034"/>
    </cofactor>
</comment>
<dbReference type="InterPro" id="IPR052364">
    <property type="entry name" value="Rubrerythrin"/>
</dbReference>
<dbReference type="PANTHER" id="PTHR43865:SF1">
    <property type="entry name" value="RUBRERYTHRIN-RELATED"/>
    <property type="match status" value="1"/>
</dbReference>
<comment type="caution">
    <text evidence="7">The sequence shown here is derived from an EMBL/GenBank/DDBJ whole genome shotgun (WGS) entry which is preliminary data.</text>
</comment>
<evidence type="ECO:0000313" key="8">
    <source>
        <dbReference type="Proteomes" id="UP000255036"/>
    </source>
</evidence>
<dbReference type="GO" id="GO:0046872">
    <property type="term" value="F:metal ion binding"/>
    <property type="evidence" value="ECO:0007669"/>
    <property type="project" value="UniProtKB-KW"/>
</dbReference>
<evidence type="ECO:0000256" key="3">
    <source>
        <dbReference type="ARBA" id="ARBA00022723"/>
    </source>
</evidence>